<comment type="caution">
    <text evidence="2">The sequence shown here is derived from an EMBL/GenBank/DDBJ whole genome shotgun (WGS) entry which is preliminary data.</text>
</comment>
<dbReference type="EMBL" id="MAYT01000001">
    <property type="protein sequence ID" value="OCA92905.1"/>
    <property type="molecule type" value="Genomic_DNA"/>
</dbReference>
<evidence type="ECO:0000313" key="2">
    <source>
        <dbReference type="EMBL" id="OCA92905.1"/>
    </source>
</evidence>
<organism evidence="2 3">
    <name type="scientific">Pseudobacillus wudalianchiensis</name>
    <dbReference type="NCBI Taxonomy" id="1743143"/>
    <lineage>
        <taxon>Bacteria</taxon>
        <taxon>Bacillati</taxon>
        <taxon>Bacillota</taxon>
        <taxon>Bacilli</taxon>
        <taxon>Bacillales</taxon>
        <taxon>Bacillaceae</taxon>
        <taxon>Pseudobacillus</taxon>
    </lineage>
</organism>
<name>A0A1B9B9Y9_9BACI</name>
<accession>A0A1B9B9Y9</accession>
<evidence type="ECO:0000256" key="1">
    <source>
        <dbReference type="SAM" id="MobiDB-lite"/>
    </source>
</evidence>
<reference evidence="3" key="1">
    <citation type="submission" date="2016-05" db="EMBL/GenBank/DDBJ databases">
        <authorList>
            <person name="Liu B."/>
            <person name="Wang J."/>
            <person name="Zhu Y."/>
            <person name="Liu G."/>
            <person name="Chen Q."/>
            <person name="Chen Z."/>
            <person name="Lan J."/>
            <person name="Che J."/>
            <person name="Ge C."/>
            <person name="Shi H."/>
            <person name="Pan Z."/>
            <person name="Liu X."/>
        </authorList>
    </citation>
    <scope>NUCLEOTIDE SEQUENCE [LARGE SCALE GENOMIC DNA]</scope>
    <source>
        <strain evidence="3">FJAT-27215</strain>
    </source>
</reference>
<gene>
    <name evidence="2" type="ORF">A8F95_04255</name>
</gene>
<dbReference type="AlphaFoldDB" id="A0A1B9B9Y9"/>
<protein>
    <submittedName>
        <fullName evidence="2">Uncharacterized protein</fullName>
    </submittedName>
</protein>
<sequence>MKRFGWLTIMIIGVKWLLKKLIKQRVNRQITIRFFSRDRREKGEEQEEQGRQYDNDGKRSENDMKRH</sequence>
<dbReference type="Proteomes" id="UP000092578">
    <property type="component" value="Unassembled WGS sequence"/>
</dbReference>
<evidence type="ECO:0000313" key="3">
    <source>
        <dbReference type="Proteomes" id="UP000092578"/>
    </source>
</evidence>
<feature type="region of interest" description="Disordered" evidence="1">
    <location>
        <begin position="39"/>
        <end position="67"/>
    </location>
</feature>
<proteinExistence type="predicted"/>
<keyword evidence="3" id="KW-1185">Reference proteome</keyword>